<reference evidence="4" key="4">
    <citation type="journal article" date="2008" name="Nucleic Acids Res.">
        <title>The rice annotation project database (RAP-DB): 2008 update.</title>
        <authorList>
            <consortium name="The rice annotation project (RAP)"/>
        </authorList>
    </citation>
    <scope>GENOME REANNOTATION</scope>
    <source>
        <strain evidence="4">cv. Nipponbare</strain>
    </source>
</reference>
<organism evidence="3 4">
    <name type="scientific">Oryza sativa subsp. japonica</name>
    <name type="common">Rice</name>
    <dbReference type="NCBI Taxonomy" id="39947"/>
    <lineage>
        <taxon>Eukaryota</taxon>
        <taxon>Viridiplantae</taxon>
        <taxon>Streptophyta</taxon>
        <taxon>Embryophyta</taxon>
        <taxon>Tracheophyta</taxon>
        <taxon>Spermatophyta</taxon>
        <taxon>Magnoliopsida</taxon>
        <taxon>Liliopsida</taxon>
        <taxon>Poales</taxon>
        <taxon>Poaceae</taxon>
        <taxon>BOP clade</taxon>
        <taxon>Oryzoideae</taxon>
        <taxon>Oryzeae</taxon>
        <taxon>Oryzinae</taxon>
        <taxon>Oryza</taxon>
        <taxon>Oryza sativa</taxon>
    </lineage>
</organism>
<name>Q6YUL2_ORYSJ</name>
<evidence type="ECO:0000313" key="3">
    <source>
        <dbReference type="EMBL" id="BAD16513.1"/>
    </source>
</evidence>
<dbReference type="Proteomes" id="UP000000763">
    <property type="component" value="Chromosome 2"/>
</dbReference>
<feature type="region of interest" description="Disordered" evidence="1">
    <location>
        <begin position="33"/>
        <end position="75"/>
    </location>
</feature>
<reference evidence="4" key="3">
    <citation type="journal article" date="2005" name="Nature">
        <title>The map-based sequence of the rice genome.</title>
        <authorList>
            <consortium name="International rice genome sequencing project (IRGSP)"/>
            <person name="Matsumoto T."/>
            <person name="Wu J."/>
            <person name="Kanamori H."/>
            <person name="Katayose Y."/>
            <person name="Fujisawa M."/>
            <person name="Namiki N."/>
            <person name="Mizuno H."/>
            <person name="Yamamoto K."/>
            <person name="Antonio B.A."/>
            <person name="Baba T."/>
            <person name="Sakata K."/>
            <person name="Nagamura Y."/>
            <person name="Aoki H."/>
            <person name="Arikawa K."/>
            <person name="Arita K."/>
            <person name="Bito T."/>
            <person name="Chiden Y."/>
            <person name="Fujitsuka N."/>
            <person name="Fukunaka R."/>
            <person name="Hamada M."/>
            <person name="Harada C."/>
            <person name="Hayashi A."/>
            <person name="Hijishita S."/>
            <person name="Honda M."/>
            <person name="Hosokawa S."/>
            <person name="Ichikawa Y."/>
            <person name="Idonuma A."/>
            <person name="Iijima M."/>
            <person name="Ikeda M."/>
            <person name="Ikeno M."/>
            <person name="Ito K."/>
            <person name="Ito S."/>
            <person name="Ito T."/>
            <person name="Ito Y."/>
            <person name="Ito Y."/>
            <person name="Iwabuchi A."/>
            <person name="Kamiya K."/>
            <person name="Karasawa W."/>
            <person name="Kurita K."/>
            <person name="Katagiri S."/>
            <person name="Kikuta A."/>
            <person name="Kobayashi H."/>
            <person name="Kobayashi N."/>
            <person name="Machita K."/>
            <person name="Maehara T."/>
            <person name="Masukawa M."/>
            <person name="Mizubayashi T."/>
            <person name="Mukai Y."/>
            <person name="Nagasaki H."/>
            <person name="Nagata Y."/>
            <person name="Naito S."/>
            <person name="Nakashima M."/>
            <person name="Nakama Y."/>
            <person name="Nakamichi Y."/>
            <person name="Nakamura M."/>
            <person name="Meguro A."/>
            <person name="Negishi M."/>
            <person name="Ohta I."/>
            <person name="Ohta T."/>
            <person name="Okamoto M."/>
            <person name="Ono N."/>
            <person name="Saji S."/>
            <person name="Sakaguchi M."/>
            <person name="Sakai K."/>
            <person name="Shibata M."/>
            <person name="Shimokawa T."/>
            <person name="Song J."/>
            <person name="Takazaki Y."/>
            <person name="Terasawa K."/>
            <person name="Tsugane M."/>
            <person name="Tsuji K."/>
            <person name="Ueda S."/>
            <person name="Waki K."/>
            <person name="Yamagata H."/>
            <person name="Yamamoto M."/>
            <person name="Yamamoto S."/>
            <person name="Yamane H."/>
            <person name="Yoshiki S."/>
            <person name="Yoshihara R."/>
            <person name="Yukawa K."/>
            <person name="Zhong H."/>
            <person name="Yano M."/>
            <person name="Yuan Q."/>
            <person name="Ouyang S."/>
            <person name="Liu J."/>
            <person name="Jones K.M."/>
            <person name="Gansberger K."/>
            <person name="Moffat K."/>
            <person name="Hill J."/>
            <person name="Bera J."/>
            <person name="Fadrosh D."/>
            <person name="Jin S."/>
            <person name="Johri S."/>
            <person name="Kim M."/>
            <person name="Overton L."/>
            <person name="Reardon M."/>
            <person name="Tsitrin T."/>
            <person name="Vuong H."/>
            <person name="Weaver B."/>
            <person name="Ciecko A."/>
            <person name="Tallon L."/>
            <person name="Jackson J."/>
            <person name="Pai G."/>
            <person name="Aken S.V."/>
            <person name="Utterback T."/>
            <person name="Reidmuller S."/>
            <person name="Feldblyum T."/>
            <person name="Hsiao J."/>
            <person name="Zismann V."/>
            <person name="Iobst S."/>
            <person name="de Vazeille A.R."/>
            <person name="Buell C.R."/>
            <person name="Ying K."/>
            <person name="Li Y."/>
            <person name="Lu T."/>
            <person name="Huang Y."/>
            <person name="Zhao Q."/>
            <person name="Feng Q."/>
            <person name="Zhang L."/>
            <person name="Zhu J."/>
            <person name="Weng Q."/>
            <person name="Mu J."/>
            <person name="Lu Y."/>
            <person name="Fan D."/>
            <person name="Liu Y."/>
            <person name="Guan J."/>
            <person name="Zhang Y."/>
            <person name="Yu S."/>
            <person name="Liu X."/>
            <person name="Zhang Y."/>
            <person name="Hong G."/>
            <person name="Han B."/>
            <person name="Choisne N."/>
            <person name="Demange N."/>
            <person name="Orjeda G."/>
            <person name="Samain S."/>
            <person name="Cattolico L."/>
            <person name="Pelletier E."/>
            <person name="Couloux A."/>
            <person name="Segurens B."/>
            <person name="Wincker P."/>
            <person name="D'Hont A."/>
            <person name="Scarpelli C."/>
            <person name="Weissenbach J."/>
            <person name="Salanoubat M."/>
            <person name="Quetier F."/>
            <person name="Yu Y."/>
            <person name="Kim H.R."/>
            <person name="Rambo T."/>
            <person name="Currie J."/>
            <person name="Collura K."/>
            <person name="Luo M."/>
            <person name="Yang T."/>
            <person name="Ammiraju J.S.S."/>
            <person name="Engler F."/>
            <person name="Soderlund C."/>
            <person name="Wing R.A."/>
            <person name="Palmer L.E."/>
            <person name="de la Bastide M."/>
            <person name="Spiegel L."/>
            <person name="Nascimento L."/>
            <person name="Zutavern T."/>
            <person name="O'Shaughnessy A."/>
            <person name="Dike S."/>
            <person name="Dedhia N."/>
            <person name="Preston R."/>
            <person name="Balija V."/>
            <person name="McCombie W.R."/>
            <person name="Chow T."/>
            <person name="Chen H."/>
            <person name="Chung M."/>
            <person name="Chen C."/>
            <person name="Shaw J."/>
            <person name="Wu H."/>
            <person name="Hsiao K."/>
            <person name="Chao Y."/>
            <person name="Chu M."/>
            <person name="Cheng C."/>
            <person name="Hour A."/>
            <person name="Lee P."/>
            <person name="Lin S."/>
            <person name="Lin Y."/>
            <person name="Liou J."/>
            <person name="Liu S."/>
            <person name="Hsing Y."/>
            <person name="Raghuvanshi S."/>
            <person name="Mohanty A."/>
            <person name="Bharti A.K."/>
            <person name="Gaur A."/>
            <person name="Gupta V."/>
            <person name="Kumar D."/>
            <person name="Ravi V."/>
            <person name="Vij S."/>
            <person name="Kapur A."/>
            <person name="Khurana P."/>
            <person name="Khurana P."/>
            <person name="Khurana J.P."/>
            <person name="Tyagi A.K."/>
            <person name="Gaikwad K."/>
            <person name="Singh A."/>
            <person name="Dalal V."/>
            <person name="Srivastava S."/>
            <person name="Dixit A."/>
            <person name="Pal A.K."/>
            <person name="Ghazi I.A."/>
            <person name="Yadav M."/>
            <person name="Pandit A."/>
            <person name="Bhargava A."/>
            <person name="Sureshbabu K."/>
            <person name="Batra K."/>
            <person name="Sharma T.R."/>
            <person name="Mohapatra T."/>
            <person name="Singh N.K."/>
            <person name="Messing J."/>
            <person name="Nelson A.B."/>
            <person name="Fuks G."/>
            <person name="Kavchok S."/>
            <person name="Keizer G."/>
            <person name="Linton E."/>
            <person name="Llaca V."/>
            <person name="Song R."/>
            <person name="Tanyolac B."/>
            <person name="Young S."/>
            <person name="Ho-Il K."/>
            <person name="Hahn J.H."/>
            <person name="Sangsakoo G."/>
            <person name="Vanavichit A."/>
            <person name="de Mattos Luiz.A.T."/>
            <person name="Zimmer P.D."/>
            <person name="Malone G."/>
            <person name="Dellagostin O."/>
            <person name="de Oliveira A.C."/>
            <person name="Bevan M."/>
            <person name="Bancroft I."/>
            <person name="Minx P."/>
            <person name="Cordum H."/>
            <person name="Wilson R."/>
            <person name="Cheng Z."/>
            <person name="Jin W."/>
            <person name="Jiang J."/>
            <person name="Leong S.A."/>
            <person name="Iwama H."/>
            <person name="Gojobori T."/>
            <person name="Itoh T."/>
            <person name="Niimura Y."/>
            <person name="Fujii Y."/>
            <person name="Habara T."/>
            <person name="Sakai H."/>
            <person name="Sato Y."/>
            <person name="Wilson G."/>
            <person name="Kumar K."/>
            <person name="McCouch S."/>
            <person name="Juretic N."/>
            <person name="Hoen D."/>
            <person name="Wright S."/>
            <person name="Bruskiewich R."/>
            <person name="Bureau T."/>
            <person name="Miyao A."/>
            <person name="Hirochika H."/>
            <person name="Nishikawa T."/>
            <person name="Kadowaki K."/>
            <person name="Sugiura M."/>
            <person name="Burr B."/>
            <person name="Sasaki T."/>
        </authorList>
    </citation>
    <scope>NUCLEOTIDE SEQUENCE [LARGE SCALE GENOMIC DNA]</scope>
    <source>
        <strain evidence="4">cv. Nipponbare</strain>
    </source>
</reference>
<reference evidence="2" key="1">
    <citation type="submission" date="2001-09" db="EMBL/GenBank/DDBJ databases">
        <title>Oryza sativa nipponbare(GA3) genomic DNA, chromosome 2, BAC clone:OJ1116_E03.</title>
        <authorList>
            <person name="Sasaki T."/>
            <person name="Matsumoto T."/>
            <person name="Yamamoto K."/>
        </authorList>
    </citation>
    <scope>NUCLEOTIDE SEQUENCE</scope>
</reference>
<evidence type="ECO:0000313" key="4">
    <source>
        <dbReference type="Proteomes" id="UP000000763"/>
    </source>
</evidence>
<dbReference type="EMBL" id="AP005865">
    <property type="protein sequence ID" value="BAD16513.1"/>
    <property type="molecule type" value="Genomic_DNA"/>
</dbReference>
<accession>Q6YUL2</accession>
<dbReference type="AlphaFoldDB" id="Q6YUL2"/>
<reference evidence="3" key="2">
    <citation type="submission" date="2002-10" db="EMBL/GenBank/DDBJ databases">
        <title>Oryza sativa nipponbare(GA3) genomic DNA, chromosome 2, BAC clone:OSJNBb0037J12.</title>
        <authorList>
            <person name="Sasaki T."/>
            <person name="Matsumoto T."/>
            <person name="Katayose Y."/>
        </authorList>
    </citation>
    <scope>NUCLEOTIDE SEQUENCE</scope>
</reference>
<evidence type="ECO:0000313" key="2">
    <source>
        <dbReference type="EMBL" id="BAD15606.1"/>
    </source>
</evidence>
<proteinExistence type="predicted"/>
<dbReference type="EMBL" id="AP004177">
    <property type="protein sequence ID" value="BAD15606.1"/>
    <property type="molecule type" value="Genomic_DNA"/>
</dbReference>
<evidence type="ECO:0000256" key="1">
    <source>
        <dbReference type="SAM" id="MobiDB-lite"/>
    </source>
</evidence>
<sequence length="108" mass="11561">MGEEGGEAPKPVARLVKRASRVKVKSPGGRCSAWAVRQRPGGEGVEAPEPVAKSAKRASQVKDEALSDEAPGVRHGTQAVRVVKPPKPMEKLVKCTSRVNDEDLRRAV</sequence>
<gene>
    <name evidence="2" type="ORF">OJ1116_E03.33</name>
    <name evidence="3" type="ORF">OSJNBb0037J12.11</name>
</gene>
<protein>
    <submittedName>
        <fullName evidence="3">Uncharacterized protein</fullName>
    </submittedName>
</protein>